<evidence type="ECO:0000313" key="4">
    <source>
        <dbReference type="Proteomes" id="UP000242519"/>
    </source>
</evidence>
<proteinExistence type="predicted"/>
<dbReference type="PANTHER" id="PTHR39601:SF1">
    <property type="entry name" value="CHORIOGENIN HMINOR"/>
    <property type="match status" value="1"/>
</dbReference>
<comment type="caution">
    <text evidence="3">The sequence shown here is derived from an EMBL/GenBank/DDBJ whole genome shotgun (WGS) entry which is preliminary data.</text>
</comment>
<organism evidence="3 4">
    <name type="scientific">Diplocarpon coronariae</name>
    <dbReference type="NCBI Taxonomy" id="2795749"/>
    <lineage>
        <taxon>Eukaryota</taxon>
        <taxon>Fungi</taxon>
        <taxon>Dikarya</taxon>
        <taxon>Ascomycota</taxon>
        <taxon>Pezizomycotina</taxon>
        <taxon>Leotiomycetes</taxon>
        <taxon>Helotiales</taxon>
        <taxon>Drepanopezizaceae</taxon>
        <taxon>Diplocarpon</taxon>
    </lineage>
</organism>
<feature type="region of interest" description="Disordered" evidence="1">
    <location>
        <begin position="584"/>
        <end position="650"/>
    </location>
</feature>
<name>A0A218Z5F4_9HELO</name>
<accession>A0A218Z5F4</accession>
<dbReference type="AlphaFoldDB" id="A0A218Z5F4"/>
<dbReference type="PANTHER" id="PTHR39601">
    <property type="entry name" value="CHORIOGENIN HMINOR"/>
    <property type="match status" value="1"/>
</dbReference>
<dbReference type="EMBL" id="MZNU01000176">
    <property type="protein sequence ID" value="OWP03321.1"/>
    <property type="molecule type" value="Genomic_DNA"/>
</dbReference>
<feature type="domain" description="DUF8004" evidence="2">
    <location>
        <begin position="156"/>
        <end position="246"/>
    </location>
</feature>
<feature type="compositionally biased region" description="Low complexity" evidence="1">
    <location>
        <begin position="610"/>
        <end position="619"/>
    </location>
</feature>
<feature type="compositionally biased region" description="Polar residues" evidence="1">
    <location>
        <begin position="586"/>
        <end position="596"/>
    </location>
</feature>
<sequence length="731" mass="82312">MTSKKWDGAARRSTYWDGLKRDPDLWYPSGNCLVHLYKRGRSRRGPAIRIPMEALIQTGCRPLLDRFLYDAPGESPASELSAEGYPGQASNRTYELYIPAPPNADRGEAFLYHTATRNFFAWMFGKSLAGVHLGGALVGLLNSMDEFRSMGKDNVQEILDYMDEEGYADMRNAPDHALAVLYFAEHFRIRDLWLDAFAHCSGMNENLTYSPGFEFMSRKTRALVTRSRYEMDVRLDQCGQRLGSFLSDDFSDSTLGLPSGARAHLDKFRDFLQSYYIAKLGYYPPAYEFGNNSFPKDTYSQMCSEFHKLYEYLVDWDHTPADGLPAAQQGGLCVWQCIQAFDQRHKYQSLEHPFPLLPESEEKSKLPLKRHFSLSSKGEKMKPDPRLITLANLAKATNVHDQALLECTLVRAYRCFEKDCVFYPTKGDRNEKFSQTDARKIRWILVYSILQTLLSATIAPDEVRDTQNVPYNICVLTAGCPPWKEQPYETLLRTQTDQMKVDFKADAEQPATASMIPPCSELKPDIDYSAINRARQISDTSLSSMKSSKGTVRRALSTLGNMPALIHPRPQRASFHEIIVRGHGNGTKNMKITTRPATGDSETHCRNDPSESGSSSIEEISSRWSTVSKGASDSPASSTNNSRRGSGASIEASKNTIRNFLDKPMSALGLARVPLSVYSTNVHDEAAMHPSPLQLKSNEQNNMKDTTELKIDWEGNRVEYANDELVTDSHL</sequence>
<dbReference type="OrthoDB" id="4114825at2759"/>
<evidence type="ECO:0000313" key="3">
    <source>
        <dbReference type="EMBL" id="OWP03321.1"/>
    </source>
</evidence>
<reference evidence="3 4" key="1">
    <citation type="submission" date="2017-04" db="EMBL/GenBank/DDBJ databases">
        <title>Draft genome sequence of Marssonina coronaria NL1: causal agent of apple blotch.</title>
        <authorList>
            <person name="Cheng Q."/>
        </authorList>
    </citation>
    <scope>NUCLEOTIDE SEQUENCE [LARGE SCALE GENOMIC DNA]</scope>
    <source>
        <strain evidence="3 4">NL1</strain>
    </source>
</reference>
<feature type="compositionally biased region" description="Polar residues" evidence="1">
    <location>
        <begin position="623"/>
        <end position="644"/>
    </location>
</feature>
<dbReference type="Pfam" id="PF26013">
    <property type="entry name" value="DUF8004"/>
    <property type="match status" value="1"/>
</dbReference>
<evidence type="ECO:0000259" key="2">
    <source>
        <dbReference type="Pfam" id="PF26013"/>
    </source>
</evidence>
<dbReference type="InParanoid" id="A0A218Z5F4"/>
<evidence type="ECO:0000256" key="1">
    <source>
        <dbReference type="SAM" id="MobiDB-lite"/>
    </source>
</evidence>
<dbReference type="Proteomes" id="UP000242519">
    <property type="component" value="Unassembled WGS sequence"/>
</dbReference>
<protein>
    <recommendedName>
        <fullName evidence="2">DUF8004 domain-containing protein</fullName>
    </recommendedName>
</protein>
<gene>
    <name evidence="3" type="ORF">B2J93_7339</name>
</gene>
<keyword evidence="4" id="KW-1185">Reference proteome</keyword>
<dbReference type="STRING" id="503106.A0A218Z5F4"/>
<dbReference type="InterPro" id="IPR058317">
    <property type="entry name" value="DUF8004"/>
</dbReference>